<feature type="compositionally biased region" description="Polar residues" evidence="11">
    <location>
        <begin position="533"/>
        <end position="547"/>
    </location>
</feature>
<keyword evidence="4 10" id="KW-0489">Methyltransferase</keyword>
<feature type="binding site" evidence="10">
    <location>
        <position position="235"/>
    </location>
    <ligand>
        <name>S-adenosyl-L-methionine</name>
        <dbReference type="ChEBI" id="CHEBI:59789"/>
    </ligand>
</feature>
<dbReference type="InterPro" id="IPR018314">
    <property type="entry name" value="RsmB/NOL1/NOP2-like_CS"/>
</dbReference>
<dbReference type="PROSITE" id="PS51686">
    <property type="entry name" value="SAM_MT_RSMB_NOP"/>
    <property type="match status" value="1"/>
</dbReference>
<comment type="subcellular location">
    <subcellularLocation>
        <location evidence="1">Nucleus</location>
    </subcellularLocation>
</comment>
<dbReference type="GO" id="GO:0030488">
    <property type="term" value="P:tRNA methylation"/>
    <property type="evidence" value="ECO:0007669"/>
    <property type="project" value="TreeGrafter"/>
</dbReference>
<keyword evidence="14" id="KW-1185">Reference proteome</keyword>
<feature type="compositionally biased region" description="Acidic residues" evidence="11">
    <location>
        <begin position="513"/>
        <end position="530"/>
    </location>
</feature>
<keyword evidence="5 10" id="KW-0808">Transferase</keyword>
<comment type="caution">
    <text evidence="13">The sequence shown here is derived from an EMBL/GenBank/DDBJ whole genome shotgun (WGS) entry which is preliminary data.</text>
</comment>
<feature type="region of interest" description="Disordered" evidence="11">
    <location>
        <begin position="776"/>
        <end position="820"/>
    </location>
</feature>
<dbReference type="EMBL" id="CCBP010000021">
    <property type="protein sequence ID" value="CDO68595.1"/>
    <property type="molecule type" value="Genomic_DNA"/>
</dbReference>
<dbReference type="PANTHER" id="PTHR22808:SF1">
    <property type="entry name" value="RNA CYTOSINE-C(5)-METHYLTRANSFERASE NSUN2-RELATED"/>
    <property type="match status" value="1"/>
</dbReference>
<accession>A0A060S2Q7</accession>
<dbReference type="PROSITE" id="PS01153">
    <property type="entry name" value="NOL1_NOP2_SUN"/>
    <property type="match status" value="1"/>
</dbReference>
<evidence type="ECO:0000259" key="12">
    <source>
        <dbReference type="PROSITE" id="PS51686"/>
    </source>
</evidence>
<dbReference type="GO" id="GO:0000049">
    <property type="term" value="F:tRNA binding"/>
    <property type="evidence" value="ECO:0007669"/>
    <property type="project" value="UniProtKB-KW"/>
</dbReference>
<feature type="region of interest" description="Disordered" evidence="11">
    <location>
        <begin position="466"/>
        <end position="550"/>
    </location>
</feature>
<name>A0A060S2Q7_PYCCI</name>
<evidence type="ECO:0000256" key="8">
    <source>
        <dbReference type="ARBA" id="ARBA00022884"/>
    </source>
</evidence>
<dbReference type="STRING" id="5643.A0A060S2Q7"/>
<dbReference type="PRINTS" id="PR02011">
    <property type="entry name" value="RCMTNCL1"/>
</dbReference>
<evidence type="ECO:0000313" key="14">
    <source>
        <dbReference type="Proteomes" id="UP000029665"/>
    </source>
</evidence>
<feature type="active site" description="Nucleophile" evidence="10">
    <location>
        <position position="352"/>
    </location>
</feature>
<dbReference type="Proteomes" id="UP000029665">
    <property type="component" value="Unassembled WGS sequence"/>
</dbReference>
<feature type="compositionally biased region" description="Basic and acidic residues" evidence="11">
    <location>
        <begin position="479"/>
        <end position="503"/>
    </location>
</feature>
<evidence type="ECO:0000256" key="9">
    <source>
        <dbReference type="ARBA" id="ARBA00023242"/>
    </source>
</evidence>
<dbReference type="HOGENOM" id="CLU_005316_4_2_1"/>
<comment type="similarity">
    <text evidence="2 10">Belongs to the class I-like SAM-binding methyltransferase superfamily. RsmB/NOP family.</text>
</comment>
<evidence type="ECO:0000256" key="11">
    <source>
        <dbReference type="SAM" id="MobiDB-lite"/>
    </source>
</evidence>
<feature type="binding site" evidence="10">
    <location>
        <position position="208"/>
    </location>
    <ligand>
        <name>S-adenosyl-L-methionine</name>
        <dbReference type="ChEBI" id="CHEBI:59789"/>
    </ligand>
</feature>
<dbReference type="OMA" id="QLFTEYV"/>
<feature type="domain" description="SAM-dependent MTase RsmB/NOP-type" evidence="12">
    <location>
        <begin position="56"/>
        <end position="467"/>
    </location>
</feature>
<feature type="binding site" evidence="10">
    <location>
        <begin position="174"/>
        <end position="180"/>
    </location>
    <ligand>
        <name>S-adenosyl-L-methionine</name>
        <dbReference type="ChEBI" id="CHEBI:59789"/>
    </ligand>
</feature>
<keyword evidence="3" id="KW-0820">tRNA-binding</keyword>
<dbReference type="InterPro" id="IPR001678">
    <property type="entry name" value="MeTrfase_RsmB-F_NOP2_dom"/>
</dbReference>
<dbReference type="PANTHER" id="PTHR22808">
    <property type="entry name" value="NCL1 YEAST -RELATED NOL1/NOP2/FMU SUN DOMAIN-CONTAINING"/>
    <property type="match status" value="1"/>
</dbReference>
<evidence type="ECO:0000313" key="13">
    <source>
        <dbReference type="EMBL" id="CDO68595.1"/>
    </source>
</evidence>
<keyword evidence="8 10" id="KW-0694">RNA-binding</keyword>
<sequence length="820" mass="90990">MAKKKGRGQKGQKSGGRDEAAWARTDVIEREHMKNERFEKYYKAQNILPESEWDTFLEKMKDPLPTTFRVAGSRQAARLLNDTIKGVHVPHLGGVVFEGESVSPPQQIPWYPEGLAWQFNVAKKVLRKSPEFKKFHSFLVFETEVGNISRQEAVSMLPPLFLEVEPHHRVIDMCAAPGSKTAQLLEALHANDTLTSSSIPSGLLIANDSDYKRTYLLIHQSSRLPSPSLMVTNLDASIFPAIKIPSEQTTFPAHTKARVAAKRQYQLMFDRILCDVPCSGDGTIRKNPGIWKHWSPMDGNGLHRFGLPCSCSICAIRNELTAVSAPLSLQLRILQRAMRMLKKGGRIVYSTCSLNPVENEAVVAAALKSIPGFELVDMSNHLPGLIYRQGMTSWKPSVNKEINTEFATYQDYIQSLDEAQRGNSKMLESHWPPTPEEAEKLGLTRCFRIYPHLQDTGGFFIAVLQKKPPSKPAPPKESVNSKRSAEALAEAEKSDVKKPKLDNEMQGGAVEDRETEETEEGDDEVLDEPAQDANATMNVDQSNTEASSEPKIRFKKGKTAEGASAHFKENPYTFIAPDDPIVTACIENFDLNSDFPKANMLVRNPIGDTVRSLYMVNDIVKSIVQHNDYARIRLMTAGTKVFGKQEGTEAKREGNETTHFRVLAEGLPVVMPYIGPKAIVEADLAALKTLLEAYYPLTSGFADPFRSTISEKPNGSYVVRFRPGQLGNVSLTHELVLPIWKSNVSLTLMLEKRAKSALSLRIFGEDVTVRAREAAAKKREQAQASAELPVEAPAIEESAVDEETGENVEHLGNGAEELEA</sequence>
<evidence type="ECO:0000256" key="6">
    <source>
        <dbReference type="ARBA" id="ARBA00022691"/>
    </source>
</evidence>
<evidence type="ECO:0000256" key="2">
    <source>
        <dbReference type="ARBA" id="ARBA00007494"/>
    </source>
</evidence>
<proteinExistence type="inferred from homology"/>
<dbReference type="SUPFAM" id="SSF53335">
    <property type="entry name" value="S-adenosyl-L-methionine-dependent methyltransferases"/>
    <property type="match status" value="1"/>
</dbReference>
<dbReference type="Gene3D" id="3.40.50.150">
    <property type="entry name" value="Vaccinia Virus protein VP39"/>
    <property type="match status" value="1"/>
</dbReference>
<evidence type="ECO:0000256" key="5">
    <source>
        <dbReference type="ARBA" id="ARBA00022679"/>
    </source>
</evidence>
<dbReference type="InterPro" id="IPR023270">
    <property type="entry name" value="RCMT_NCL1"/>
</dbReference>
<evidence type="ECO:0000256" key="7">
    <source>
        <dbReference type="ARBA" id="ARBA00022694"/>
    </source>
</evidence>
<evidence type="ECO:0000256" key="4">
    <source>
        <dbReference type="ARBA" id="ARBA00022603"/>
    </source>
</evidence>
<gene>
    <name evidence="13" type="ORF">BN946_scf184996.g26</name>
</gene>
<feature type="compositionally biased region" description="Basic residues" evidence="11">
    <location>
        <begin position="1"/>
        <end position="10"/>
    </location>
</feature>
<evidence type="ECO:0000256" key="1">
    <source>
        <dbReference type="ARBA" id="ARBA00004123"/>
    </source>
</evidence>
<feature type="binding site" evidence="10">
    <location>
        <position position="275"/>
    </location>
    <ligand>
        <name>S-adenosyl-L-methionine</name>
        <dbReference type="ChEBI" id="CHEBI:59789"/>
    </ligand>
</feature>
<dbReference type="InterPro" id="IPR057285">
    <property type="entry name" value="Pre-PUA_NSUN2"/>
</dbReference>
<dbReference type="GO" id="GO:0016428">
    <property type="term" value="F:tRNA (cytidine-5-)-methyltransferase activity"/>
    <property type="evidence" value="ECO:0007669"/>
    <property type="project" value="InterPro"/>
</dbReference>
<dbReference type="Pfam" id="PF25378">
    <property type="entry name" value="PUA_NSUN2"/>
    <property type="match status" value="1"/>
</dbReference>
<dbReference type="GO" id="GO:0005634">
    <property type="term" value="C:nucleus"/>
    <property type="evidence" value="ECO:0007669"/>
    <property type="project" value="UniProtKB-SubCell"/>
</dbReference>
<reference evidence="13" key="1">
    <citation type="submission" date="2014-01" db="EMBL/GenBank/DDBJ databases">
        <title>The genome of the white-rot fungus Pycnoporus cinnabarinus: a basidiomycete model with a versatile arsenal for lignocellulosic biomass breakdown.</title>
        <authorList>
            <person name="Levasseur A."/>
            <person name="Lomascolo A."/>
            <person name="Ruiz-Duenas F.J."/>
            <person name="Uzan E."/>
            <person name="Piumi F."/>
            <person name="Kues U."/>
            <person name="Ram A.F.J."/>
            <person name="Murat C."/>
            <person name="Haon M."/>
            <person name="Benoit I."/>
            <person name="Arfi Y."/>
            <person name="Chevret D."/>
            <person name="Drula E."/>
            <person name="Kwon M.J."/>
            <person name="Gouret P."/>
            <person name="Lesage-Meessen L."/>
            <person name="Lombard V."/>
            <person name="Mariette J."/>
            <person name="Noirot C."/>
            <person name="Park J."/>
            <person name="Patyshakuliyeva A."/>
            <person name="Wieneger R.A.B."/>
            <person name="Wosten H.A.B."/>
            <person name="Martin F."/>
            <person name="Coutinho P.M."/>
            <person name="de Vries R."/>
            <person name="Martinez A.T."/>
            <person name="Klopp C."/>
            <person name="Pontarotti P."/>
            <person name="Henrissat B."/>
            <person name="Record E."/>
        </authorList>
    </citation>
    <scope>NUCLEOTIDE SEQUENCE [LARGE SCALE GENOMIC DNA]</scope>
    <source>
        <strain evidence="13">BRFM137</strain>
    </source>
</reference>
<dbReference type="Pfam" id="PF01189">
    <property type="entry name" value="Methyltr_RsmB-F"/>
    <property type="match status" value="2"/>
</dbReference>
<keyword evidence="9" id="KW-0539">Nucleus</keyword>
<dbReference type="InterPro" id="IPR029063">
    <property type="entry name" value="SAM-dependent_MTases_sf"/>
</dbReference>
<feature type="region of interest" description="Disordered" evidence="11">
    <location>
        <begin position="1"/>
        <end position="23"/>
    </location>
</feature>
<protein>
    <recommendedName>
        <fullName evidence="12">SAM-dependent MTase RsmB/NOP-type domain-containing protein</fullName>
    </recommendedName>
</protein>
<dbReference type="InterPro" id="IPR049560">
    <property type="entry name" value="MeTrfase_RsmB-F_NOP2_cat"/>
</dbReference>
<dbReference type="GO" id="GO:0005737">
    <property type="term" value="C:cytoplasm"/>
    <property type="evidence" value="ECO:0007669"/>
    <property type="project" value="TreeGrafter"/>
</dbReference>
<organism evidence="13 14">
    <name type="scientific">Pycnoporus cinnabarinus</name>
    <name type="common">Cinnabar-red polypore</name>
    <name type="synonym">Trametes cinnabarina</name>
    <dbReference type="NCBI Taxonomy" id="5643"/>
    <lineage>
        <taxon>Eukaryota</taxon>
        <taxon>Fungi</taxon>
        <taxon>Dikarya</taxon>
        <taxon>Basidiomycota</taxon>
        <taxon>Agaricomycotina</taxon>
        <taxon>Agaricomycetes</taxon>
        <taxon>Polyporales</taxon>
        <taxon>Polyporaceae</taxon>
        <taxon>Trametes</taxon>
    </lineage>
</organism>
<dbReference type="PRINTS" id="PR02008">
    <property type="entry name" value="RCMTFAMILY"/>
</dbReference>
<dbReference type="OrthoDB" id="6093671at2759"/>
<keyword evidence="6 10" id="KW-0949">S-adenosyl-L-methionine</keyword>
<dbReference type="InterPro" id="IPR057286">
    <property type="entry name" value="PUA_NSUN2"/>
</dbReference>
<dbReference type="Pfam" id="PF25376">
    <property type="entry name" value="Pre-PUA_NSUN2"/>
    <property type="match status" value="1"/>
</dbReference>
<evidence type="ECO:0000256" key="10">
    <source>
        <dbReference type="PROSITE-ProRule" id="PRU01023"/>
    </source>
</evidence>
<dbReference type="AlphaFoldDB" id="A0A060S2Q7"/>
<dbReference type="InterPro" id="IPR023267">
    <property type="entry name" value="RCMT"/>
</dbReference>
<evidence type="ECO:0000256" key="3">
    <source>
        <dbReference type="ARBA" id="ARBA00022555"/>
    </source>
</evidence>
<keyword evidence="7" id="KW-0819">tRNA processing</keyword>